<dbReference type="InterPro" id="IPR006015">
    <property type="entry name" value="Universal_stress_UspA"/>
</dbReference>
<dbReference type="CDD" id="cd00293">
    <property type="entry name" value="USP-like"/>
    <property type="match status" value="1"/>
</dbReference>
<evidence type="ECO:0000259" key="2">
    <source>
        <dbReference type="Pfam" id="PF00582"/>
    </source>
</evidence>
<dbReference type="Proteomes" id="UP000186940">
    <property type="component" value="Unassembled WGS sequence"/>
</dbReference>
<name>A0A1F2P9Z0_9EURY</name>
<dbReference type="Gene3D" id="3.40.50.620">
    <property type="entry name" value="HUPs"/>
    <property type="match status" value="1"/>
</dbReference>
<organism evidence="3 4">
    <name type="scientific">Candidatus Syntropharchaeum caldarium</name>
    <dbReference type="NCBI Taxonomy" id="1838285"/>
    <lineage>
        <taxon>Archaea</taxon>
        <taxon>Methanobacteriati</taxon>
        <taxon>Methanobacteriota</taxon>
        <taxon>Stenosarchaea group</taxon>
        <taxon>Methanomicrobia</taxon>
        <taxon>Methanosarcinales</taxon>
        <taxon>ANME-2 cluster</taxon>
        <taxon>Candidatus Syntropharchaeum</taxon>
    </lineage>
</organism>
<dbReference type="EMBL" id="LYOS01000003">
    <property type="protein sequence ID" value="OFV67894.1"/>
    <property type="molecule type" value="Genomic_DNA"/>
</dbReference>
<proteinExistence type="inferred from homology"/>
<dbReference type="AlphaFoldDB" id="A0A1F2P9Z0"/>
<accession>A0A1F2P9Z0</accession>
<dbReference type="PRINTS" id="PR01438">
    <property type="entry name" value="UNVRSLSTRESS"/>
</dbReference>
<dbReference type="PIRSF" id="PIRSF006276">
    <property type="entry name" value="UspA"/>
    <property type="match status" value="1"/>
</dbReference>
<dbReference type="PANTHER" id="PTHR46268">
    <property type="entry name" value="STRESS RESPONSE PROTEIN NHAX"/>
    <property type="match status" value="1"/>
</dbReference>
<gene>
    <name evidence="3" type="ORF">SCAL_001269</name>
</gene>
<dbReference type="SUPFAM" id="SSF52402">
    <property type="entry name" value="Adenine nucleotide alpha hydrolases-like"/>
    <property type="match status" value="1"/>
</dbReference>
<dbReference type="InterPro" id="IPR006016">
    <property type="entry name" value="UspA"/>
</dbReference>
<protein>
    <submittedName>
        <fullName evidence="3">Universal stress protein UspA</fullName>
    </submittedName>
</protein>
<comment type="caution">
    <text evidence="3">The sequence shown here is derived from an EMBL/GenBank/DDBJ whole genome shotgun (WGS) entry which is preliminary data.</text>
</comment>
<reference evidence="3" key="1">
    <citation type="submission" date="2016-05" db="EMBL/GenBank/DDBJ databases">
        <title>Microbial consortia oxidize butane by reversing methanogenesis.</title>
        <authorList>
            <person name="Laso-Perez R."/>
            <person name="Richter M."/>
            <person name="Wegener G."/>
            <person name="Musat F."/>
        </authorList>
    </citation>
    <scope>NUCLEOTIDE SEQUENCE [LARGE SCALE GENOMIC DNA]</scope>
    <source>
        <strain evidence="3">BOX2</strain>
    </source>
</reference>
<comment type="similarity">
    <text evidence="1">Belongs to the universal stress protein A family.</text>
</comment>
<dbReference type="PANTHER" id="PTHR46268:SF6">
    <property type="entry name" value="UNIVERSAL STRESS PROTEIN UP12"/>
    <property type="match status" value="1"/>
</dbReference>
<keyword evidence="4" id="KW-1185">Reference proteome</keyword>
<sequence>MIITVMYKKILVPYDGSSNAEKAVGHAIELAKALPETPQITLLNVIDVHYIVQIAESIYVDMESLEAYSRSVLTAMKEKIKDDIPVEIAVKSGRPWEEIVNEAEEGKYDLIVMGSHGLGFIDRLLVGSTTQGVLRHAKCPVLVINSDREG</sequence>
<evidence type="ECO:0000313" key="4">
    <source>
        <dbReference type="Proteomes" id="UP000186940"/>
    </source>
</evidence>
<dbReference type="InterPro" id="IPR014729">
    <property type="entry name" value="Rossmann-like_a/b/a_fold"/>
</dbReference>
<evidence type="ECO:0000256" key="1">
    <source>
        <dbReference type="ARBA" id="ARBA00008791"/>
    </source>
</evidence>
<dbReference type="STRING" id="1838285.SCAL_001269"/>
<dbReference type="Pfam" id="PF00582">
    <property type="entry name" value="Usp"/>
    <property type="match status" value="1"/>
</dbReference>
<feature type="domain" description="UspA" evidence="2">
    <location>
        <begin position="6"/>
        <end position="144"/>
    </location>
</feature>
<evidence type="ECO:0000313" key="3">
    <source>
        <dbReference type="EMBL" id="OFV67894.1"/>
    </source>
</evidence>